<dbReference type="WormBase" id="F14H12.2">
    <property type="protein sequence ID" value="CE53285"/>
    <property type="gene ID" value="WBGene00017470"/>
</dbReference>
<dbReference type="AGR" id="WB:WBGene00017470"/>
<proteinExistence type="predicted"/>
<dbReference type="HOGENOM" id="CLU_894987_0_0_1"/>
<evidence type="ECO:0000313" key="3">
    <source>
        <dbReference type="WormBase" id="F14H12.2"/>
    </source>
</evidence>
<dbReference type="EMBL" id="BX284606">
    <property type="protein sequence ID" value="CCD65400.2"/>
    <property type="molecule type" value="Genomic_DNA"/>
</dbReference>
<sequence>METTMNCENLGNSGYFYPKGILVKCRQFFILHVSSLVKTLKNLNLTLNVVANKSPSAAGENKLVQPDTAARHSQTQYIHVLNDQSVSKIGGFQSEIQPNAEQPGRYLLLQNRPYKNLCWLNTMLNVLFKSTSFSKKFIEWQNDKSISNELGNIFNKNTKSASKLRSMMDKDFRKGPQAIPNAFPAFLKNLNMDLQEKDVTYCRNCNTLFHGNIITNKYPHCGNEKMIEGKLFQWKESIFVVTKNVFKVKRLNKRFEVYDAYYVLAAFGEFIDGKVCGHYVSWIRKHTTNCKESHNVYNDNDNDNCFVNDYFDCVNDEKLNGSTEKQRNSKTKINIMLLMKLENRLNDEDIK</sequence>
<accession>Q966K6</accession>
<evidence type="ECO:0000313" key="2">
    <source>
        <dbReference type="Proteomes" id="UP000001940"/>
    </source>
</evidence>
<protein>
    <submittedName>
        <fullName evidence="1">Uncharacterized protein</fullName>
    </submittedName>
</protein>
<evidence type="ECO:0000313" key="1">
    <source>
        <dbReference type="EMBL" id="CCD65400.2"/>
    </source>
</evidence>
<dbReference type="Proteomes" id="UP000001940">
    <property type="component" value="Chromosome X"/>
</dbReference>
<gene>
    <name evidence="1" type="ORF">CELE_F14H12.2</name>
    <name evidence="1 3" type="ORF">F14H12.2</name>
</gene>
<dbReference type="InParanoid" id="Q966K6"/>
<dbReference type="PhylomeDB" id="Q966K6"/>
<organism evidence="1 2">
    <name type="scientific">Caenorhabditis elegans</name>
    <dbReference type="NCBI Taxonomy" id="6239"/>
    <lineage>
        <taxon>Eukaryota</taxon>
        <taxon>Metazoa</taxon>
        <taxon>Ecdysozoa</taxon>
        <taxon>Nematoda</taxon>
        <taxon>Chromadorea</taxon>
        <taxon>Rhabditida</taxon>
        <taxon>Rhabditina</taxon>
        <taxon>Rhabditomorpha</taxon>
        <taxon>Rhabditoidea</taxon>
        <taxon>Rhabditidae</taxon>
        <taxon>Peloderinae</taxon>
        <taxon>Caenorhabditis</taxon>
    </lineage>
</organism>
<name>Q966K6_CAEEL</name>
<dbReference type="FunCoup" id="Q966K6">
    <property type="interactions" value="252"/>
</dbReference>
<keyword evidence="2" id="KW-1185">Reference proteome</keyword>
<reference evidence="1 2" key="1">
    <citation type="journal article" date="1998" name="Science">
        <title>Genome sequence of the nematode C. elegans: a platform for investigating biology.</title>
        <authorList>
            <consortium name="The C. elegans sequencing consortium"/>
            <person name="Sulson J.E."/>
            <person name="Waterston R."/>
        </authorList>
    </citation>
    <scope>NUCLEOTIDE SEQUENCE [LARGE SCALE GENOMIC DNA]</scope>
    <source>
        <strain evidence="1 2">Bristol N2</strain>
    </source>
</reference>
<dbReference type="UCSC" id="F14H12.2">
    <property type="organism name" value="c. elegans"/>
</dbReference>
<dbReference type="AlphaFoldDB" id="Q966K6"/>